<dbReference type="RefSeq" id="WP_263372133.1">
    <property type="nucleotide sequence ID" value="NZ_JAGSYD010000004.1"/>
</dbReference>
<evidence type="ECO:0000313" key="3">
    <source>
        <dbReference type="Proteomes" id="UP001596391"/>
    </source>
</evidence>
<accession>A0ABW1Z487</accession>
<feature type="chain" id="PRO_5046086148" description="GH18 domain-containing protein" evidence="1">
    <location>
        <begin position="26"/>
        <end position="368"/>
    </location>
</feature>
<dbReference type="InterPro" id="IPR017853">
    <property type="entry name" value="GH"/>
</dbReference>
<evidence type="ECO:0008006" key="4">
    <source>
        <dbReference type="Google" id="ProtNLM"/>
    </source>
</evidence>
<evidence type="ECO:0000313" key="2">
    <source>
        <dbReference type="EMBL" id="MFC6644193.1"/>
    </source>
</evidence>
<proteinExistence type="predicted"/>
<keyword evidence="3" id="KW-1185">Reference proteome</keyword>
<feature type="signal peptide" evidence="1">
    <location>
        <begin position="1"/>
        <end position="25"/>
    </location>
</feature>
<dbReference type="Gene3D" id="3.20.20.80">
    <property type="entry name" value="Glycosidases"/>
    <property type="match status" value="1"/>
</dbReference>
<dbReference type="SUPFAM" id="SSF51445">
    <property type="entry name" value="(Trans)glycosidases"/>
    <property type="match status" value="1"/>
</dbReference>
<name>A0ABW1Z487_9BACT</name>
<organism evidence="2 3">
    <name type="scientific">Granulicella cerasi</name>
    <dbReference type="NCBI Taxonomy" id="741063"/>
    <lineage>
        <taxon>Bacteria</taxon>
        <taxon>Pseudomonadati</taxon>
        <taxon>Acidobacteriota</taxon>
        <taxon>Terriglobia</taxon>
        <taxon>Terriglobales</taxon>
        <taxon>Acidobacteriaceae</taxon>
        <taxon>Granulicella</taxon>
    </lineage>
</organism>
<dbReference type="PROSITE" id="PS51257">
    <property type="entry name" value="PROKAR_LIPOPROTEIN"/>
    <property type="match status" value="1"/>
</dbReference>
<keyword evidence="1" id="KW-0732">Signal</keyword>
<gene>
    <name evidence="2" type="ORF">ACFQBQ_01010</name>
</gene>
<reference evidence="3" key="1">
    <citation type="journal article" date="2019" name="Int. J. Syst. Evol. Microbiol.">
        <title>The Global Catalogue of Microorganisms (GCM) 10K type strain sequencing project: providing services to taxonomists for standard genome sequencing and annotation.</title>
        <authorList>
            <consortium name="The Broad Institute Genomics Platform"/>
            <consortium name="The Broad Institute Genome Sequencing Center for Infectious Disease"/>
            <person name="Wu L."/>
            <person name="Ma J."/>
        </authorList>
    </citation>
    <scope>NUCLEOTIDE SEQUENCE [LARGE SCALE GENOMIC DNA]</scope>
    <source>
        <strain evidence="3">CGMCC 1.16026</strain>
    </source>
</reference>
<protein>
    <recommendedName>
        <fullName evidence="4">GH18 domain-containing protein</fullName>
    </recommendedName>
</protein>
<dbReference type="Proteomes" id="UP001596391">
    <property type="component" value="Unassembled WGS sequence"/>
</dbReference>
<dbReference type="EMBL" id="JBHSWI010000001">
    <property type="protein sequence ID" value="MFC6644193.1"/>
    <property type="molecule type" value="Genomic_DNA"/>
</dbReference>
<evidence type="ECO:0000256" key="1">
    <source>
        <dbReference type="SAM" id="SignalP"/>
    </source>
</evidence>
<sequence length="368" mass="38684">MHRYLRFVISSILLLTGCGANHALASDGTTGTTPSATPVHRNNGAFLGHAYVTTASFISANFNTMATNMQFSYGTNRLFVICGNIGSTGTLTNGSAAAPQVTAFLNAVSAWEAANPGYKFQVFAYLSGSLLSGSSFVDVSSSSVRSNIATEAGRFTSATASGSYVSSANRTFDGVFMDFEPAGGTSTAATTQFNNLKLLMDGVRTSVGTSKLTAFAAPQYSTTTASTYFWTPTYYYYMAGHVDLIVAMEYDTKLQSGSDYQAWIQAQTVSILQAVSGEYWTDGSHTAPTNGVKVLFAMPAYPNNPPNHYAVAENTAYAAPGVTAGLANVDAAASSYLGGAIVYLTTDGTGSDGYASYSTDWANFAAHW</sequence>
<comment type="caution">
    <text evidence="2">The sequence shown here is derived from an EMBL/GenBank/DDBJ whole genome shotgun (WGS) entry which is preliminary data.</text>
</comment>